<dbReference type="Proteomes" id="UP000837857">
    <property type="component" value="Chromosome 21"/>
</dbReference>
<gene>
    <name evidence="6" type="ORF">IPOD504_LOCUS8432</name>
</gene>
<evidence type="ECO:0000256" key="2">
    <source>
        <dbReference type="ARBA" id="ARBA00010701"/>
    </source>
</evidence>
<evidence type="ECO:0000313" key="6">
    <source>
        <dbReference type="EMBL" id="CAH2053988.1"/>
    </source>
</evidence>
<evidence type="ECO:0000313" key="7">
    <source>
        <dbReference type="Proteomes" id="UP000837857"/>
    </source>
</evidence>
<feature type="domain" description="Lipase" evidence="5">
    <location>
        <begin position="3"/>
        <end position="246"/>
    </location>
</feature>
<dbReference type="InterPro" id="IPR000734">
    <property type="entry name" value="TAG_lipase"/>
</dbReference>
<reference evidence="6" key="1">
    <citation type="submission" date="2022-03" db="EMBL/GenBank/DDBJ databases">
        <authorList>
            <person name="Martin H S."/>
        </authorList>
    </citation>
    <scope>NUCLEOTIDE SEQUENCE</scope>
</reference>
<dbReference type="Gene3D" id="3.40.50.1820">
    <property type="entry name" value="alpha/beta hydrolase"/>
    <property type="match status" value="1"/>
</dbReference>
<evidence type="ECO:0000256" key="3">
    <source>
        <dbReference type="ARBA" id="ARBA00022525"/>
    </source>
</evidence>
<dbReference type="SUPFAM" id="SSF53474">
    <property type="entry name" value="alpha/beta-Hydrolases"/>
    <property type="match status" value="1"/>
</dbReference>
<comment type="subcellular location">
    <subcellularLocation>
        <location evidence="1">Secreted</location>
    </subcellularLocation>
</comment>
<dbReference type="Pfam" id="PF00151">
    <property type="entry name" value="Lipase"/>
    <property type="match status" value="1"/>
</dbReference>
<keyword evidence="7" id="KW-1185">Reference proteome</keyword>
<organism evidence="6 7">
    <name type="scientific">Iphiclides podalirius</name>
    <name type="common">scarce swallowtail</name>
    <dbReference type="NCBI Taxonomy" id="110791"/>
    <lineage>
        <taxon>Eukaryota</taxon>
        <taxon>Metazoa</taxon>
        <taxon>Ecdysozoa</taxon>
        <taxon>Arthropoda</taxon>
        <taxon>Hexapoda</taxon>
        <taxon>Insecta</taxon>
        <taxon>Pterygota</taxon>
        <taxon>Neoptera</taxon>
        <taxon>Endopterygota</taxon>
        <taxon>Lepidoptera</taxon>
        <taxon>Glossata</taxon>
        <taxon>Ditrysia</taxon>
        <taxon>Papilionoidea</taxon>
        <taxon>Papilionidae</taxon>
        <taxon>Papilioninae</taxon>
        <taxon>Iphiclides</taxon>
    </lineage>
</organism>
<evidence type="ECO:0000256" key="1">
    <source>
        <dbReference type="ARBA" id="ARBA00004613"/>
    </source>
</evidence>
<dbReference type="InterPro" id="IPR029058">
    <property type="entry name" value="AB_hydrolase_fold"/>
</dbReference>
<dbReference type="InterPro" id="IPR013818">
    <property type="entry name" value="Lipase"/>
</dbReference>
<evidence type="ECO:0000259" key="5">
    <source>
        <dbReference type="Pfam" id="PF00151"/>
    </source>
</evidence>
<proteinExistence type="inferred from homology"/>
<dbReference type="EMBL" id="OW152833">
    <property type="protein sequence ID" value="CAH2053988.1"/>
    <property type="molecule type" value="Genomic_DNA"/>
</dbReference>
<dbReference type="PANTHER" id="PTHR11610:SF37">
    <property type="entry name" value="GH01208P"/>
    <property type="match status" value="1"/>
</dbReference>
<comment type="similarity">
    <text evidence="2 4">Belongs to the AB hydrolase superfamily. Lipase family.</text>
</comment>
<accession>A0ABN8IFG2</accession>
<sequence>MGKPTVLYIHGYVEKASDNSVLTVVRAYQRHGGYNLLALDWSNLAFGSYVNVVLGLQKLGEETGVALAKLLKGGLPIDKLHLVGHSLGAHLGGISSRYLMSLGFKVPRLTGLDPAYPGFYPALFSKPLDRHDAKFVDIIHSDGGGFGAPLAIGHADFWPNHGTAKQPGCPPLTVPLTIEDFCSHWRSWRFWAESVEGGQFLARRCDGFDSFLRGRCRDATAVPMGLNATPDLRGNFYLRTAAGPPFALGERGAD</sequence>
<evidence type="ECO:0000256" key="4">
    <source>
        <dbReference type="RuleBase" id="RU004262"/>
    </source>
</evidence>
<name>A0ABN8IFG2_9NEOP</name>
<protein>
    <recommendedName>
        <fullName evidence="5">Lipase domain-containing protein</fullName>
    </recommendedName>
</protein>
<feature type="non-terminal residue" evidence="6">
    <location>
        <position position="1"/>
    </location>
</feature>
<dbReference type="PANTHER" id="PTHR11610">
    <property type="entry name" value="LIPASE"/>
    <property type="match status" value="1"/>
</dbReference>
<dbReference type="PRINTS" id="PR00821">
    <property type="entry name" value="TAGLIPASE"/>
</dbReference>
<keyword evidence="3" id="KW-0964">Secreted</keyword>